<sequence length="319" mass="36396">MTHEKVPKIELNNGTVIPAFGLGTWKSLPNQVAQAVKDAIDIGYRHFDCAFAYQNENEVGEAIKEKIEEGVVTREDLFIVSKLWNTFHRPDLVEPSIRKSLDNFGIEYLDVYLMHFPMAAQEGDSLHPVNEDGVMIASDVDYLDTYIAMEQLVEKGLTKSIGISNFNKSQIERILENCTIQPVINQVECHPYLSQEKLIEYCKSKNIAVTAYSPFASPDSPFRQPGDPDLLQDPVLKSIANKHNKSVPHICLRWILQKGLIVIPKSVTKSRIAENMEVFDFELEDEDMVNINCLNRDWRAVTAKIMGEDHKYYPFNDEF</sequence>
<evidence type="ECO:0000313" key="8">
    <source>
        <dbReference type="EMBL" id="ODM95887.1"/>
    </source>
</evidence>
<keyword evidence="9" id="KW-1185">Reference proteome</keyword>
<evidence type="ECO:0000256" key="3">
    <source>
        <dbReference type="ARBA" id="ARBA00023002"/>
    </source>
</evidence>
<feature type="site" description="Lowers pKa of active site Tyr" evidence="6">
    <location>
        <position position="82"/>
    </location>
</feature>
<dbReference type="STRING" id="48709.A0A1D2MS24"/>
<dbReference type="Gene3D" id="3.20.20.100">
    <property type="entry name" value="NADP-dependent oxidoreductase domain"/>
    <property type="match status" value="1"/>
</dbReference>
<protein>
    <submittedName>
        <fullName evidence="8">Aldose reductase</fullName>
    </submittedName>
</protein>
<gene>
    <name evidence="8" type="ORF">Ocin01_10779</name>
</gene>
<dbReference type="InterPro" id="IPR023210">
    <property type="entry name" value="NADP_OxRdtase_dom"/>
</dbReference>
<dbReference type="GO" id="GO:0016491">
    <property type="term" value="F:oxidoreductase activity"/>
    <property type="evidence" value="ECO:0007669"/>
    <property type="project" value="UniProtKB-KW"/>
</dbReference>
<feature type="domain" description="NADP-dependent oxidoreductase" evidence="7">
    <location>
        <begin position="21"/>
        <end position="292"/>
    </location>
</feature>
<organism evidence="8 9">
    <name type="scientific">Orchesella cincta</name>
    <name type="common">Springtail</name>
    <name type="synonym">Podura cincta</name>
    <dbReference type="NCBI Taxonomy" id="48709"/>
    <lineage>
        <taxon>Eukaryota</taxon>
        <taxon>Metazoa</taxon>
        <taxon>Ecdysozoa</taxon>
        <taxon>Arthropoda</taxon>
        <taxon>Hexapoda</taxon>
        <taxon>Collembola</taxon>
        <taxon>Entomobryomorpha</taxon>
        <taxon>Entomobryoidea</taxon>
        <taxon>Orchesellidae</taxon>
        <taxon>Orchesellinae</taxon>
        <taxon>Orchesella</taxon>
    </lineage>
</organism>
<dbReference type="PROSITE" id="PS00798">
    <property type="entry name" value="ALDOKETO_REDUCTASE_1"/>
    <property type="match status" value="1"/>
</dbReference>
<dbReference type="PIRSF" id="PIRSF000097">
    <property type="entry name" value="AKR"/>
    <property type="match status" value="1"/>
</dbReference>
<dbReference type="FunFam" id="3.20.20.100:FF:000006">
    <property type="entry name" value="Aldo-keto reductase family 1 member A1"/>
    <property type="match status" value="1"/>
</dbReference>
<accession>A0A1D2MS24</accession>
<evidence type="ECO:0000256" key="4">
    <source>
        <dbReference type="PIRSR" id="PIRSR000097-1"/>
    </source>
</evidence>
<dbReference type="InterPro" id="IPR018170">
    <property type="entry name" value="Aldo/ket_reductase_CS"/>
</dbReference>
<evidence type="ECO:0000256" key="1">
    <source>
        <dbReference type="ARBA" id="ARBA00007905"/>
    </source>
</evidence>
<evidence type="ECO:0000313" key="9">
    <source>
        <dbReference type="Proteomes" id="UP000094527"/>
    </source>
</evidence>
<dbReference type="EMBL" id="LJIJ01000610">
    <property type="protein sequence ID" value="ODM95887.1"/>
    <property type="molecule type" value="Genomic_DNA"/>
</dbReference>
<name>A0A1D2MS24_ORCCI</name>
<feature type="active site" description="Proton donor" evidence="4">
    <location>
        <position position="53"/>
    </location>
</feature>
<dbReference type="PROSITE" id="PS00063">
    <property type="entry name" value="ALDOKETO_REDUCTASE_3"/>
    <property type="match status" value="1"/>
</dbReference>
<dbReference type="PROSITE" id="PS00062">
    <property type="entry name" value="ALDOKETO_REDUCTASE_2"/>
    <property type="match status" value="1"/>
</dbReference>
<dbReference type="PANTHER" id="PTHR11732">
    <property type="entry name" value="ALDO/KETO REDUCTASE"/>
    <property type="match status" value="1"/>
</dbReference>
<dbReference type="Proteomes" id="UP000094527">
    <property type="component" value="Unassembled WGS sequence"/>
</dbReference>
<dbReference type="SUPFAM" id="SSF51430">
    <property type="entry name" value="NAD(P)-linked oxidoreductase"/>
    <property type="match status" value="1"/>
</dbReference>
<keyword evidence="3" id="KW-0560">Oxidoreductase</keyword>
<feature type="binding site" evidence="5">
    <location>
        <position position="115"/>
    </location>
    <ligand>
        <name>substrate</name>
    </ligand>
</feature>
<reference evidence="8 9" key="1">
    <citation type="journal article" date="2016" name="Genome Biol. Evol.">
        <title>Gene Family Evolution Reflects Adaptation to Soil Environmental Stressors in the Genome of the Collembolan Orchesella cincta.</title>
        <authorList>
            <person name="Faddeeva-Vakhrusheva A."/>
            <person name="Derks M.F."/>
            <person name="Anvar S.Y."/>
            <person name="Agamennone V."/>
            <person name="Suring W."/>
            <person name="Smit S."/>
            <person name="van Straalen N.M."/>
            <person name="Roelofs D."/>
        </authorList>
    </citation>
    <scope>NUCLEOTIDE SEQUENCE [LARGE SCALE GENOMIC DNA]</scope>
    <source>
        <tissue evidence="8">Mixed pool</tissue>
    </source>
</reference>
<evidence type="ECO:0000259" key="7">
    <source>
        <dbReference type="Pfam" id="PF00248"/>
    </source>
</evidence>
<keyword evidence="2" id="KW-0521">NADP</keyword>
<evidence type="ECO:0000256" key="6">
    <source>
        <dbReference type="PIRSR" id="PIRSR000097-3"/>
    </source>
</evidence>
<dbReference type="Pfam" id="PF00248">
    <property type="entry name" value="Aldo_ket_red"/>
    <property type="match status" value="1"/>
</dbReference>
<proteinExistence type="inferred from homology"/>
<evidence type="ECO:0000256" key="5">
    <source>
        <dbReference type="PIRSR" id="PIRSR000097-2"/>
    </source>
</evidence>
<dbReference type="OMA" id="LWNDSHQ"/>
<comment type="caution">
    <text evidence="8">The sequence shown here is derived from an EMBL/GenBank/DDBJ whole genome shotgun (WGS) entry which is preliminary data.</text>
</comment>
<evidence type="ECO:0000256" key="2">
    <source>
        <dbReference type="ARBA" id="ARBA00022857"/>
    </source>
</evidence>
<dbReference type="InterPro" id="IPR036812">
    <property type="entry name" value="NAD(P)_OxRdtase_dom_sf"/>
</dbReference>
<comment type="similarity">
    <text evidence="1">Belongs to the aldo/keto reductase family.</text>
</comment>
<dbReference type="OrthoDB" id="416253at2759"/>
<dbReference type="InterPro" id="IPR020471">
    <property type="entry name" value="AKR"/>
</dbReference>
<dbReference type="AlphaFoldDB" id="A0A1D2MS24"/>
<dbReference type="PRINTS" id="PR00069">
    <property type="entry name" value="ALDKETRDTASE"/>
</dbReference>